<dbReference type="Proteomes" id="UP000228987">
    <property type="component" value="Unassembled WGS sequence"/>
</dbReference>
<dbReference type="InterPro" id="IPR000834">
    <property type="entry name" value="Peptidase_M14"/>
</dbReference>
<evidence type="ECO:0000256" key="6">
    <source>
        <dbReference type="ARBA" id="ARBA00023049"/>
    </source>
</evidence>
<comment type="similarity">
    <text evidence="2 7">Belongs to the peptidase M14 family.</text>
</comment>
<dbReference type="SMART" id="SM00631">
    <property type="entry name" value="Zn_pept"/>
    <property type="match status" value="1"/>
</dbReference>
<dbReference type="Gene3D" id="3.40.630.10">
    <property type="entry name" value="Zn peptidases"/>
    <property type="match status" value="1"/>
</dbReference>
<keyword evidence="6" id="KW-0482">Metalloprotease</keyword>
<comment type="caution">
    <text evidence="7">Lacks conserved residue(s) required for the propagation of feature annotation.</text>
</comment>
<dbReference type="PROSITE" id="PS51257">
    <property type="entry name" value="PROKAR_LIPOPROTEIN"/>
    <property type="match status" value="1"/>
</dbReference>
<dbReference type="GO" id="GO:0004181">
    <property type="term" value="F:metallocarboxypeptidase activity"/>
    <property type="evidence" value="ECO:0007669"/>
    <property type="project" value="InterPro"/>
</dbReference>
<gene>
    <name evidence="9" type="ORF">COA71_08120</name>
</gene>
<dbReference type="PANTHER" id="PTHR11705:SF143">
    <property type="entry name" value="SLL0236 PROTEIN"/>
    <property type="match status" value="1"/>
</dbReference>
<evidence type="ECO:0000256" key="2">
    <source>
        <dbReference type="ARBA" id="ARBA00005988"/>
    </source>
</evidence>
<sequence length="402" mass="44314">MKIEIQNIKEISPIILLSVLLFVSCTQLPIVEESAEESAEEIVQESVEENTDTGLTDNTELVSVEEGSATIVSDADVGQVLPSQVEGIPAASGELATAEENVEEVEPGLRGPALETESQLIEEELPSVEELARINEEMRIQQRNVDILCEEIGNKLGSISVEDCLTQDLEFAGAYSVNARPLALRDFHPRSLEGVKTRVLIMGGIHGDEYSSISIMFKWMSLLRESGGNNYAWRFLPSVNPDGLLDGQAIRQNASGVDLNRNFPSEDWDIAALEYWRNNTGENPRRYPGEAAASEPEVRWIIEQIEKFDPEVIVSVHAPYHLLDFDGPSQAPDKIGDLYLHQLGVYPGSLGNYAGLDLGIPVVTLELPSAGIMPSIEQIETMWIDMLAWLNTRSQSEQRAGL</sequence>
<feature type="domain" description="Peptidase M14" evidence="8">
    <location>
        <begin position="139"/>
        <end position="402"/>
    </location>
</feature>
<keyword evidence="3" id="KW-0645">Protease</keyword>
<dbReference type="Pfam" id="PF00246">
    <property type="entry name" value="Peptidase_M14"/>
    <property type="match status" value="1"/>
</dbReference>
<evidence type="ECO:0000256" key="1">
    <source>
        <dbReference type="ARBA" id="ARBA00001947"/>
    </source>
</evidence>
<dbReference type="GO" id="GO:0008270">
    <property type="term" value="F:zinc ion binding"/>
    <property type="evidence" value="ECO:0007669"/>
    <property type="project" value="InterPro"/>
</dbReference>
<comment type="caution">
    <text evidence="9">The sequence shown here is derived from an EMBL/GenBank/DDBJ whole genome shotgun (WGS) entry which is preliminary data.</text>
</comment>
<dbReference type="PROSITE" id="PS52035">
    <property type="entry name" value="PEPTIDASE_M14"/>
    <property type="match status" value="1"/>
</dbReference>
<keyword evidence="5" id="KW-0862">Zinc</keyword>
<reference evidence="10" key="1">
    <citation type="submission" date="2017-08" db="EMBL/GenBank/DDBJ databases">
        <title>A dynamic microbial community with high functional redundancy inhabits the cold, oxic subseafloor aquifer.</title>
        <authorList>
            <person name="Tully B.J."/>
            <person name="Wheat C.G."/>
            <person name="Glazer B.T."/>
            <person name="Huber J.A."/>
        </authorList>
    </citation>
    <scope>NUCLEOTIDE SEQUENCE [LARGE SCALE GENOMIC DNA]</scope>
</reference>
<evidence type="ECO:0000256" key="7">
    <source>
        <dbReference type="PROSITE-ProRule" id="PRU01379"/>
    </source>
</evidence>
<dbReference type="GO" id="GO:0006508">
    <property type="term" value="P:proteolysis"/>
    <property type="evidence" value="ECO:0007669"/>
    <property type="project" value="UniProtKB-KW"/>
</dbReference>
<evidence type="ECO:0000313" key="9">
    <source>
        <dbReference type="EMBL" id="PCJ41513.1"/>
    </source>
</evidence>
<evidence type="ECO:0000256" key="4">
    <source>
        <dbReference type="ARBA" id="ARBA00022801"/>
    </source>
</evidence>
<name>A0A2A5CCM3_9GAMM</name>
<evidence type="ECO:0000256" key="3">
    <source>
        <dbReference type="ARBA" id="ARBA00022670"/>
    </source>
</evidence>
<dbReference type="AlphaFoldDB" id="A0A2A5CCM3"/>
<keyword evidence="4" id="KW-0378">Hydrolase</keyword>
<proteinExistence type="inferred from homology"/>
<comment type="cofactor">
    <cofactor evidence="1">
        <name>Zn(2+)</name>
        <dbReference type="ChEBI" id="CHEBI:29105"/>
    </cofactor>
</comment>
<organism evidence="9 10">
    <name type="scientific">SAR86 cluster bacterium</name>
    <dbReference type="NCBI Taxonomy" id="2030880"/>
    <lineage>
        <taxon>Bacteria</taxon>
        <taxon>Pseudomonadati</taxon>
        <taxon>Pseudomonadota</taxon>
        <taxon>Gammaproteobacteria</taxon>
        <taxon>SAR86 cluster</taxon>
    </lineage>
</organism>
<accession>A0A2A5CCM3</accession>
<dbReference type="EMBL" id="NVWI01000005">
    <property type="protein sequence ID" value="PCJ41513.1"/>
    <property type="molecule type" value="Genomic_DNA"/>
</dbReference>
<evidence type="ECO:0000313" key="10">
    <source>
        <dbReference type="Proteomes" id="UP000228987"/>
    </source>
</evidence>
<dbReference type="GO" id="GO:0005615">
    <property type="term" value="C:extracellular space"/>
    <property type="evidence" value="ECO:0007669"/>
    <property type="project" value="TreeGrafter"/>
</dbReference>
<dbReference type="PANTHER" id="PTHR11705">
    <property type="entry name" value="PROTEASE FAMILY M14 CARBOXYPEPTIDASE A,B"/>
    <property type="match status" value="1"/>
</dbReference>
<evidence type="ECO:0000256" key="5">
    <source>
        <dbReference type="ARBA" id="ARBA00022833"/>
    </source>
</evidence>
<dbReference type="SUPFAM" id="SSF53187">
    <property type="entry name" value="Zn-dependent exopeptidases"/>
    <property type="match status" value="1"/>
</dbReference>
<evidence type="ECO:0000259" key="8">
    <source>
        <dbReference type="PROSITE" id="PS52035"/>
    </source>
</evidence>
<protein>
    <submittedName>
        <fullName evidence="9">Murein peptide amidase A</fullName>
    </submittedName>
</protein>